<name>A0A5S6R822_ORYSJ</name>
<feature type="region of interest" description="Disordered" evidence="1">
    <location>
        <begin position="1"/>
        <end position="94"/>
    </location>
</feature>
<evidence type="ECO:0000259" key="2">
    <source>
        <dbReference type="Pfam" id="PF13966"/>
    </source>
</evidence>
<dbReference type="PANTHER" id="PTHR36617:SF8">
    <property type="entry name" value="OS10G0457800 PROTEIN"/>
    <property type="match status" value="1"/>
</dbReference>
<dbReference type="InterPro" id="IPR026960">
    <property type="entry name" value="RVT-Znf"/>
</dbReference>
<evidence type="ECO:0000313" key="3">
    <source>
        <dbReference type="EMBL" id="AAL31100.1"/>
    </source>
</evidence>
<protein>
    <recommendedName>
        <fullName evidence="2">Reverse transcriptase zinc-binding domain-containing protein</fullName>
    </recommendedName>
</protein>
<accession>A0A5S6R822</accession>
<dbReference type="AlphaFoldDB" id="A0A5S6R822"/>
<dbReference type="Proteomes" id="UP000000763">
    <property type="component" value="Chromosome 10"/>
</dbReference>
<reference evidence="4" key="2">
    <citation type="journal article" date="2008" name="Nucleic Acids Res.">
        <title>The rice annotation project database (RAP-DB): 2008 update.</title>
        <authorList>
            <consortium name="The rice annotation project (RAP)"/>
        </authorList>
    </citation>
    <scope>GENOME REANNOTATION</scope>
    <source>
        <strain evidence="4">cv. Nipponbare</strain>
    </source>
</reference>
<organism evidence="3 4">
    <name type="scientific">Oryza sativa subsp. japonica</name>
    <name type="common">Rice</name>
    <dbReference type="NCBI Taxonomy" id="39947"/>
    <lineage>
        <taxon>Eukaryota</taxon>
        <taxon>Viridiplantae</taxon>
        <taxon>Streptophyta</taxon>
        <taxon>Embryophyta</taxon>
        <taxon>Tracheophyta</taxon>
        <taxon>Spermatophyta</taxon>
        <taxon>Magnoliopsida</taxon>
        <taxon>Liliopsida</taxon>
        <taxon>Poales</taxon>
        <taxon>Poaceae</taxon>
        <taxon>BOP clade</taxon>
        <taxon>Oryzoideae</taxon>
        <taxon>Oryzeae</taxon>
        <taxon>Oryzinae</taxon>
        <taxon>Oryza</taxon>
        <taxon>Oryza sativa</taxon>
    </lineage>
</organism>
<dbReference type="EMBL" id="AC091749">
    <property type="protein sequence ID" value="AAL31100.1"/>
    <property type="molecule type" value="Genomic_DNA"/>
</dbReference>
<reference evidence="4" key="1">
    <citation type="journal article" date="2005" name="Nature">
        <title>The map-based sequence of the rice genome.</title>
        <authorList>
            <consortium name="International rice genome sequencing project (IRGSP)"/>
            <person name="Matsumoto T."/>
            <person name="Wu J."/>
            <person name="Kanamori H."/>
            <person name="Katayose Y."/>
            <person name="Fujisawa M."/>
            <person name="Namiki N."/>
            <person name="Mizuno H."/>
            <person name="Yamamoto K."/>
            <person name="Antonio B.A."/>
            <person name="Baba T."/>
            <person name="Sakata K."/>
            <person name="Nagamura Y."/>
            <person name="Aoki H."/>
            <person name="Arikawa K."/>
            <person name="Arita K."/>
            <person name="Bito T."/>
            <person name="Chiden Y."/>
            <person name="Fujitsuka N."/>
            <person name="Fukunaka R."/>
            <person name="Hamada M."/>
            <person name="Harada C."/>
            <person name="Hayashi A."/>
            <person name="Hijishita S."/>
            <person name="Honda M."/>
            <person name="Hosokawa S."/>
            <person name="Ichikawa Y."/>
            <person name="Idonuma A."/>
            <person name="Iijima M."/>
            <person name="Ikeda M."/>
            <person name="Ikeno M."/>
            <person name="Ito K."/>
            <person name="Ito S."/>
            <person name="Ito T."/>
            <person name="Ito Y."/>
            <person name="Ito Y."/>
            <person name="Iwabuchi A."/>
            <person name="Kamiya K."/>
            <person name="Karasawa W."/>
            <person name="Kurita K."/>
            <person name="Katagiri S."/>
            <person name="Kikuta A."/>
            <person name="Kobayashi H."/>
            <person name="Kobayashi N."/>
            <person name="Machita K."/>
            <person name="Maehara T."/>
            <person name="Masukawa M."/>
            <person name="Mizubayashi T."/>
            <person name="Mukai Y."/>
            <person name="Nagasaki H."/>
            <person name="Nagata Y."/>
            <person name="Naito S."/>
            <person name="Nakashima M."/>
            <person name="Nakama Y."/>
            <person name="Nakamichi Y."/>
            <person name="Nakamura M."/>
            <person name="Meguro A."/>
            <person name="Negishi M."/>
            <person name="Ohta I."/>
            <person name="Ohta T."/>
            <person name="Okamoto M."/>
            <person name="Ono N."/>
            <person name="Saji S."/>
            <person name="Sakaguchi M."/>
            <person name="Sakai K."/>
            <person name="Shibata M."/>
            <person name="Shimokawa T."/>
            <person name="Song J."/>
            <person name="Takazaki Y."/>
            <person name="Terasawa K."/>
            <person name="Tsugane M."/>
            <person name="Tsuji K."/>
            <person name="Ueda S."/>
            <person name="Waki K."/>
            <person name="Yamagata H."/>
            <person name="Yamamoto M."/>
            <person name="Yamamoto S."/>
            <person name="Yamane H."/>
            <person name="Yoshiki S."/>
            <person name="Yoshihara R."/>
            <person name="Yukawa K."/>
            <person name="Zhong H."/>
            <person name="Yano M."/>
            <person name="Yuan Q."/>
            <person name="Ouyang S."/>
            <person name="Liu J."/>
            <person name="Jones K.M."/>
            <person name="Gansberger K."/>
            <person name="Moffat K."/>
            <person name="Hill J."/>
            <person name="Bera J."/>
            <person name="Fadrosh D."/>
            <person name="Jin S."/>
            <person name="Johri S."/>
            <person name="Kim M."/>
            <person name="Overton L."/>
            <person name="Reardon M."/>
            <person name="Tsitrin T."/>
            <person name="Vuong H."/>
            <person name="Weaver B."/>
            <person name="Ciecko A."/>
            <person name="Tallon L."/>
            <person name="Jackson J."/>
            <person name="Pai G."/>
            <person name="Aken S.V."/>
            <person name="Utterback T."/>
            <person name="Reidmuller S."/>
            <person name="Feldblyum T."/>
            <person name="Hsiao J."/>
            <person name="Zismann V."/>
            <person name="Iobst S."/>
            <person name="de Vazeille A.R."/>
            <person name="Buell C.R."/>
            <person name="Ying K."/>
            <person name="Li Y."/>
            <person name="Lu T."/>
            <person name="Huang Y."/>
            <person name="Zhao Q."/>
            <person name="Feng Q."/>
            <person name="Zhang L."/>
            <person name="Zhu J."/>
            <person name="Weng Q."/>
            <person name="Mu J."/>
            <person name="Lu Y."/>
            <person name="Fan D."/>
            <person name="Liu Y."/>
            <person name="Guan J."/>
            <person name="Zhang Y."/>
            <person name="Yu S."/>
            <person name="Liu X."/>
            <person name="Zhang Y."/>
            <person name="Hong G."/>
            <person name="Han B."/>
            <person name="Choisne N."/>
            <person name="Demange N."/>
            <person name="Orjeda G."/>
            <person name="Samain S."/>
            <person name="Cattolico L."/>
            <person name="Pelletier E."/>
            <person name="Couloux A."/>
            <person name="Segurens B."/>
            <person name="Wincker P."/>
            <person name="D'Hont A."/>
            <person name="Scarpelli C."/>
            <person name="Weissenbach J."/>
            <person name="Salanoubat M."/>
            <person name="Quetier F."/>
            <person name="Yu Y."/>
            <person name="Kim H.R."/>
            <person name="Rambo T."/>
            <person name="Currie J."/>
            <person name="Collura K."/>
            <person name="Luo M."/>
            <person name="Yang T."/>
            <person name="Ammiraju J.S.S."/>
            <person name="Engler F."/>
            <person name="Soderlund C."/>
            <person name="Wing R.A."/>
            <person name="Palmer L.E."/>
            <person name="de la Bastide M."/>
            <person name="Spiegel L."/>
            <person name="Nascimento L."/>
            <person name="Zutavern T."/>
            <person name="O'Shaughnessy A."/>
            <person name="Dike S."/>
            <person name="Dedhia N."/>
            <person name="Preston R."/>
            <person name="Balija V."/>
            <person name="McCombie W.R."/>
            <person name="Chow T."/>
            <person name="Chen H."/>
            <person name="Chung M."/>
            <person name="Chen C."/>
            <person name="Shaw J."/>
            <person name="Wu H."/>
            <person name="Hsiao K."/>
            <person name="Chao Y."/>
            <person name="Chu M."/>
            <person name="Cheng C."/>
            <person name="Hour A."/>
            <person name="Lee P."/>
            <person name="Lin S."/>
            <person name="Lin Y."/>
            <person name="Liou J."/>
            <person name="Liu S."/>
            <person name="Hsing Y."/>
            <person name="Raghuvanshi S."/>
            <person name="Mohanty A."/>
            <person name="Bharti A.K."/>
            <person name="Gaur A."/>
            <person name="Gupta V."/>
            <person name="Kumar D."/>
            <person name="Ravi V."/>
            <person name="Vij S."/>
            <person name="Kapur A."/>
            <person name="Khurana P."/>
            <person name="Khurana P."/>
            <person name="Khurana J.P."/>
            <person name="Tyagi A.K."/>
            <person name="Gaikwad K."/>
            <person name="Singh A."/>
            <person name="Dalal V."/>
            <person name="Srivastava S."/>
            <person name="Dixit A."/>
            <person name="Pal A.K."/>
            <person name="Ghazi I.A."/>
            <person name="Yadav M."/>
            <person name="Pandit A."/>
            <person name="Bhargava A."/>
            <person name="Sureshbabu K."/>
            <person name="Batra K."/>
            <person name="Sharma T.R."/>
            <person name="Mohapatra T."/>
            <person name="Singh N.K."/>
            <person name="Messing J."/>
            <person name="Nelson A.B."/>
            <person name="Fuks G."/>
            <person name="Kavchok S."/>
            <person name="Keizer G."/>
            <person name="Linton E."/>
            <person name="Llaca V."/>
            <person name="Song R."/>
            <person name="Tanyolac B."/>
            <person name="Young S."/>
            <person name="Ho-Il K."/>
            <person name="Hahn J.H."/>
            <person name="Sangsakoo G."/>
            <person name="Vanavichit A."/>
            <person name="de Mattos Luiz.A.T."/>
            <person name="Zimmer P.D."/>
            <person name="Malone G."/>
            <person name="Dellagostin O."/>
            <person name="de Oliveira A.C."/>
            <person name="Bevan M."/>
            <person name="Bancroft I."/>
            <person name="Minx P."/>
            <person name="Cordum H."/>
            <person name="Wilson R."/>
            <person name="Cheng Z."/>
            <person name="Jin W."/>
            <person name="Jiang J."/>
            <person name="Leong S.A."/>
            <person name="Iwama H."/>
            <person name="Gojobori T."/>
            <person name="Itoh T."/>
            <person name="Niimura Y."/>
            <person name="Fujii Y."/>
            <person name="Habara T."/>
            <person name="Sakai H."/>
            <person name="Sato Y."/>
            <person name="Wilson G."/>
            <person name="Kumar K."/>
            <person name="McCouch S."/>
            <person name="Juretic N."/>
            <person name="Hoen D."/>
            <person name="Wright S."/>
            <person name="Bruskiewich R."/>
            <person name="Bureau T."/>
            <person name="Miyao A."/>
            <person name="Hirochika H."/>
            <person name="Nishikawa T."/>
            <person name="Kadowaki K."/>
            <person name="Sugiura M."/>
            <person name="Burr B."/>
            <person name="Sasaki T."/>
        </authorList>
    </citation>
    <scope>NUCLEOTIDE SEQUENCE [LARGE SCALE GENOMIC DNA]</scope>
    <source>
        <strain evidence="4">cv. Nipponbare</strain>
    </source>
</reference>
<evidence type="ECO:0000313" key="4">
    <source>
        <dbReference type="Proteomes" id="UP000000763"/>
    </source>
</evidence>
<evidence type="ECO:0000256" key="1">
    <source>
        <dbReference type="SAM" id="MobiDB-lite"/>
    </source>
</evidence>
<gene>
    <name evidence="3" type="ORF">OSJNBb0008A05.6</name>
</gene>
<feature type="domain" description="Reverse transcriptase zinc-binding" evidence="2">
    <location>
        <begin position="288"/>
        <end position="372"/>
    </location>
</feature>
<sequence>MASLVPVEVTPLDEVGGGEHSVPSRRAPLKSPRSTRSAHASGEERRWRDHRGRAKGELEGNGSGEVEEEDAAPTKLPSGAREERKTETATAGGKFLKEHEIPKAKDLALNGRAARLRTSLYADDAANFISPTTRDMTNLSKFLSMFGKVTRLKALRVRWLWYEWTAPDKPWIGTPVPCDNQDRDLFAVATTSTIGDRKKASFWHSHLSDGRTPKSLAPLIFQASRRKNRSVREAVDAGVWISVIRTEELSTSEHLRQYVDLWVRLLQPPAFNEHEDTIIWKLTANGVYTTKLAYRLQFIGATRSTFNETIWKCWAPPKCKFFAWLVIQICIWTVDRLQKRGWQNQQLCPLCRVTQESAVHLLTSCRVTCRIWEEIQ</sequence>
<dbReference type="PANTHER" id="PTHR36617">
    <property type="entry name" value="PROTEIN, PUTATIVE-RELATED"/>
    <property type="match status" value="1"/>
</dbReference>
<proteinExistence type="predicted"/>
<dbReference type="Pfam" id="PF13966">
    <property type="entry name" value="zf-RVT"/>
    <property type="match status" value="1"/>
</dbReference>